<dbReference type="InterPro" id="IPR021115">
    <property type="entry name" value="Pyridoxal-P_BS"/>
</dbReference>
<dbReference type="SMART" id="SM00847">
    <property type="entry name" value="HA2"/>
    <property type="match status" value="1"/>
</dbReference>
<dbReference type="SMART" id="SM00490">
    <property type="entry name" value="HELICc"/>
    <property type="match status" value="1"/>
</dbReference>
<dbReference type="Gene3D" id="1.20.120.1080">
    <property type="match status" value="1"/>
</dbReference>
<dbReference type="GO" id="GO:0031071">
    <property type="term" value="F:cysteine desulfurase activity"/>
    <property type="evidence" value="ECO:0007669"/>
    <property type="project" value="UniProtKB-EC"/>
</dbReference>
<evidence type="ECO:0000256" key="11">
    <source>
        <dbReference type="ARBA" id="ARBA00022741"/>
    </source>
</evidence>
<reference evidence="27" key="2">
    <citation type="submission" date="2022-08" db="UniProtKB">
        <authorList>
            <consortium name="EnsemblMetazoa"/>
        </authorList>
    </citation>
    <scope>IDENTIFICATION</scope>
    <source>
        <strain evidence="27">STECLA/ALBI9_A</strain>
    </source>
</reference>
<accession>A0A182F5H7</accession>
<dbReference type="FunFam" id="3.40.50.300:FF:000594">
    <property type="entry name" value="Pre-mRNA-splicing factor ATP-dependent RNA helicase"/>
    <property type="match status" value="1"/>
</dbReference>
<dbReference type="FunFam" id="3.90.1150.10:FF:000002">
    <property type="entry name" value="Cysteine desulfurase IscS"/>
    <property type="match status" value="1"/>
</dbReference>
<dbReference type="GO" id="GO:0044571">
    <property type="term" value="P:[2Fe-2S] cluster assembly"/>
    <property type="evidence" value="ECO:0007669"/>
    <property type="project" value="InterPro"/>
</dbReference>
<dbReference type="Gene3D" id="3.90.1150.10">
    <property type="entry name" value="Aspartate Aminotransferase, domain 1"/>
    <property type="match status" value="3"/>
</dbReference>
<comment type="catalytic activity">
    <reaction evidence="24">
        <text>ATP + H2O = ADP + phosphate + H(+)</text>
        <dbReference type="Rhea" id="RHEA:13065"/>
        <dbReference type="ChEBI" id="CHEBI:15377"/>
        <dbReference type="ChEBI" id="CHEBI:15378"/>
        <dbReference type="ChEBI" id="CHEBI:30616"/>
        <dbReference type="ChEBI" id="CHEBI:43474"/>
        <dbReference type="ChEBI" id="CHEBI:456216"/>
        <dbReference type="EC" id="3.6.4.13"/>
    </reaction>
</comment>
<keyword evidence="13" id="KW-0378">Hydrolase</keyword>
<dbReference type="EnsemblMetazoa" id="AALB001720-RA">
    <property type="protein sequence ID" value="AALB001720-PA"/>
    <property type="gene ID" value="AALB001720"/>
</dbReference>
<comment type="subunit">
    <text evidence="4">Homodimer.</text>
</comment>
<evidence type="ECO:0000256" key="13">
    <source>
        <dbReference type="ARBA" id="ARBA00022801"/>
    </source>
</evidence>
<dbReference type="PANTHER" id="PTHR11999">
    <property type="entry name" value="GROUP II PYRIDOXAL-5-PHOSPHATE DECARBOXYLASE"/>
    <property type="match status" value="1"/>
</dbReference>
<dbReference type="FunFam" id="3.40.640.10:FF:000003">
    <property type="entry name" value="Cysteine desulfurase IscS"/>
    <property type="match status" value="1"/>
</dbReference>
<evidence type="ECO:0000256" key="17">
    <source>
        <dbReference type="ARBA" id="ARBA00023004"/>
    </source>
</evidence>
<dbReference type="GO" id="GO:0008380">
    <property type="term" value="P:RNA splicing"/>
    <property type="evidence" value="ECO:0007669"/>
    <property type="project" value="UniProtKB-KW"/>
</dbReference>
<comment type="cofactor">
    <cofactor evidence="1 25 26">
        <name>pyridoxal 5'-phosphate</name>
        <dbReference type="ChEBI" id="CHEBI:597326"/>
    </cofactor>
</comment>
<dbReference type="FunFam" id="1.20.1340.10:FF:000001">
    <property type="entry name" value="Histidine decarboxylase"/>
    <property type="match status" value="2"/>
</dbReference>
<dbReference type="GO" id="GO:0005524">
    <property type="term" value="F:ATP binding"/>
    <property type="evidence" value="ECO:0007669"/>
    <property type="project" value="UniProtKB-KW"/>
</dbReference>
<dbReference type="PROSITE" id="PS51192">
    <property type="entry name" value="HELICASE_ATP_BIND_1"/>
    <property type="match status" value="1"/>
</dbReference>
<keyword evidence="19" id="KW-0508">mRNA splicing</keyword>
<dbReference type="GO" id="GO:0099128">
    <property type="term" value="C:mitochondrial [2Fe-2S] assembly complex"/>
    <property type="evidence" value="ECO:0007669"/>
    <property type="project" value="UniProtKB-ARBA"/>
</dbReference>
<evidence type="ECO:0000256" key="20">
    <source>
        <dbReference type="ARBA" id="ARBA00023239"/>
    </source>
</evidence>
<keyword evidence="8" id="KW-0507">mRNA processing</keyword>
<dbReference type="Proteomes" id="UP000069272">
    <property type="component" value="Chromosome 2L"/>
</dbReference>
<organism evidence="27 28">
    <name type="scientific">Anopheles albimanus</name>
    <name type="common">New world malaria mosquito</name>
    <dbReference type="NCBI Taxonomy" id="7167"/>
    <lineage>
        <taxon>Eukaryota</taxon>
        <taxon>Metazoa</taxon>
        <taxon>Ecdysozoa</taxon>
        <taxon>Arthropoda</taxon>
        <taxon>Hexapoda</taxon>
        <taxon>Insecta</taxon>
        <taxon>Pterygota</taxon>
        <taxon>Neoptera</taxon>
        <taxon>Endopterygota</taxon>
        <taxon>Diptera</taxon>
        <taxon>Nematocera</taxon>
        <taxon>Culicoidea</taxon>
        <taxon>Culicidae</taxon>
        <taxon>Anophelinae</taxon>
        <taxon>Anopheles</taxon>
    </lineage>
</organism>
<name>A0A182F5H7_ANOAL</name>
<dbReference type="PROSITE" id="PS00595">
    <property type="entry name" value="AA_TRANSFER_CLASS_5"/>
    <property type="match status" value="1"/>
</dbReference>
<evidence type="ECO:0000256" key="19">
    <source>
        <dbReference type="ARBA" id="ARBA00023187"/>
    </source>
</evidence>
<evidence type="ECO:0000313" key="28">
    <source>
        <dbReference type="Proteomes" id="UP000069272"/>
    </source>
</evidence>
<keyword evidence="9" id="KW-0808">Transferase</keyword>
<dbReference type="STRING" id="7167.A0A182F5H7"/>
<evidence type="ECO:0000256" key="3">
    <source>
        <dbReference type="ARBA" id="ARBA00009533"/>
    </source>
</evidence>
<dbReference type="InterPro" id="IPR010240">
    <property type="entry name" value="Cys_deSase_IscS"/>
</dbReference>
<dbReference type="GO" id="GO:0030170">
    <property type="term" value="F:pyridoxal phosphate binding"/>
    <property type="evidence" value="ECO:0007669"/>
    <property type="project" value="InterPro"/>
</dbReference>
<evidence type="ECO:0000256" key="16">
    <source>
        <dbReference type="ARBA" id="ARBA00022898"/>
    </source>
</evidence>
<dbReference type="InterPro" id="IPR048333">
    <property type="entry name" value="HA2_WH"/>
</dbReference>
<dbReference type="GO" id="GO:0046872">
    <property type="term" value="F:metal ion binding"/>
    <property type="evidence" value="ECO:0007669"/>
    <property type="project" value="UniProtKB-KW"/>
</dbReference>
<dbReference type="GO" id="GO:0006397">
    <property type="term" value="P:mRNA processing"/>
    <property type="evidence" value="ECO:0007669"/>
    <property type="project" value="UniProtKB-KW"/>
</dbReference>
<comment type="similarity">
    <text evidence="2">Belongs to the class-V pyridoxal-phosphate-dependent aminotransferase family. NifS/IscS subfamily.</text>
</comment>
<keyword evidence="18" id="KW-0411">Iron-sulfur</keyword>
<dbReference type="InterPro" id="IPR010977">
    <property type="entry name" value="Aromatic_deC"/>
</dbReference>
<dbReference type="GO" id="GO:0019752">
    <property type="term" value="P:carboxylic acid metabolic process"/>
    <property type="evidence" value="ECO:0007669"/>
    <property type="project" value="InterPro"/>
</dbReference>
<dbReference type="InterPro" id="IPR011545">
    <property type="entry name" value="DEAD/DEAH_box_helicase_dom"/>
</dbReference>
<dbReference type="VEuPathDB" id="VectorBase:AALB20_034242"/>
<keyword evidence="10" id="KW-0479">Metal-binding</keyword>
<dbReference type="Gene3D" id="3.40.640.10">
    <property type="entry name" value="Type I PLP-dependent aspartate aminotransferase-like (Major domain)"/>
    <property type="match status" value="3"/>
</dbReference>
<dbReference type="InterPro" id="IPR007502">
    <property type="entry name" value="Helicase-assoc_dom"/>
</dbReference>
<dbReference type="VEuPathDB" id="VectorBase:AALB20_036685"/>
<dbReference type="GO" id="GO:0004058">
    <property type="term" value="F:aromatic-L-amino-acid decarboxylase activity"/>
    <property type="evidence" value="ECO:0007669"/>
    <property type="project" value="UniProtKB-EC"/>
</dbReference>
<evidence type="ECO:0000256" key="6">
    <source>
        <dbReference type="ARBA" id="ARBA00012552"/>
    </source>
</evidence>
<evidence type="ECO:0000256" key="9">
    <source>
        <dbReference type="ARBA" id="ARBA00022679"/>
    </source>
</evidence>
<evidence type="ECO:0000256" key="1">
    <source>
        <dbReference type="ARBA" id="ARBA00001933"/>
    </source>
</evidence>
<dbReference type="InterPro" id="IPR027417">
    <property type="entry name" value="P-loop_NTPase"/>
</dbReference>
<dbReference type="GO" id="GO:0051536">
    <property type="term" value="F:iron-sulfur cluster binding"/>
    <property type="evidence" value="ECO:0007669"/>
    <property type="project" value="UniProtKB-KW"/>
</dbReference>
<sequence length="2438" mass="275902">MLSHRATGRVFTVIVSHLSRRSTSATSRNYSSDKFSIKDEILDGRPLYLDAQATTPLDPRVLDAMMPYMTAYYGNPHSRTHTYGWESETAVEKARSQVASLIGANPKEIIFTSGATESNNISVKGVARFYGAKKKHVITTQTEHKCVLDSCRALEGEGFRVTYLPVQPNGLISMEELEKAITPETSLVSVMTVNNEIGVKQPVADIGALCKSKKVFFHTDAAQAVGKIPLDVNKMNIDLMSISGHKIYGPKGVGALYVRRRPRVRVEAIQSGGGQERGLRSGTVPTPLAVGLGAACDIASREMEYDHKWMEFLSKRLMDKIYAELPQVIRNGDPVHSYPGCINLSFAYVEGESLLMALKDVALSSGSACTSASLEPSYVLRAIGTDEDLAHSSIRFGIGRFTSIEEVDYTAEKCIKHVSRLREMSPLWEMVQEVFIFRHRIPMSKRTSRREPSSSEESSIDSEEERRREDLKDRDEFAQRLKKRDEDRTRKVVEAASTSKRAYEEAAKRLKLEAEDKDKLLPELRKQSRRQYLEKRKEDKVAELEADIRDDEYLFADSVITERERKDREYKKSLLQIAKDHEKARELERVQRYHMPKDIKKGETQEYVEVDERERMPNSEQKKWEAEQLASAVYKFGSKDAKDRAGQQEEYELLLEEQIDFIQALGLEGTKDKKREPEVTESEKKKMTIEETKKSLPIYPFKEDLIAAIREHQILIIEGETGSGKTTQIPQYLYEAGFTNDGKKIGCTQPRRVAAMSVAARVAEEMGVKLGNEVGYSIRFEDCTSERTVIKYMTDGTLHREFLSEPDLGSYSVMIIDEAHERTLHTDILFGLVKDIVRFRSDLKLLISSATLDADKFSDFFDEAPIFRIPGRRYPVDIFYTKAPEADYIDACVVSVLQIHATQPLGDILVFLTGQEEIEACQEMLQDRVKRLGSKLKELLILPIYANLPSDMQAKIFEPTPPNARKVVLATNIAETSLTIDNIIYVIDPGFAKQNNFNSRTGMETLMVVPISKASANQRAGRAGRVAPGKCFRLYTAWAYQNELEENTVPEIQRINLGNAVLMLKALGINDLLHFDFLDPPPKETLVLALEQLYALGALNHHGELTKLGRRMAEFPVDPMMAKMLLASEKYKCSEEVVTIAAMLSVNGAIFYRPKDKIIHADTARKNFNHPHGDHLSLMQVYNQWAESDYSTQWCYENYIQYRSMKRARDVREQLVGLMQRVEIDMVSSLPETTNTRKAITAGYFYHVARLSKGGNYKTQHSSQVKERETRSKMQLVNEGLVRRGSWSFRVICLVPPLIIHLFSASALSYVHGKPTTPALRPDVCSVMFLIATSFTVSRFLEQNIRAHSDVMSVSIMDDADRLAAKLEARLIALAKILGNLIVCDLSLRLVWIPTQYALWWIHKKKVLPFKIRKAFKKYGNEVDDKKWITEMQAPEFKDFAKEMVDYISNYLENIRDRRVLPTVQPGYLRPLIPDEAPQQPDKWEDVMADIERVIMPGVTHWHSPKFHAYFPTANSYPAIVADMLSGAIACIGFTWIASPACTELEVVMLDWLGKMLDLPKEFLACSGGQGGGVIQGTASEATLVGLLGAKAKAMKRVKEEHPDWDDNTIVSKLVGYTSIQSHSSVERAGLLGGVKLRSLASDADLKLRGETLERAIKEDLEAGLIPFYVVATLGTTNTCAFDRLDEIGPIGNKYNVWVHVDAAYAGSAFICPEYRYLMKGIETADSFNFNPHKWMLVNFDCSAMWLKEPYWIVNAFNVDPLYLKHDMQGSAPDYRHWQIPLGRRFRALKLWFVLRLYGIDNLQAHIRRHCAFAKQFETLCRADERFEIFGEVQMGLVCFKLKGSNELNEQLLRRINGRGNIHLVPSKVNDVYFLRMAVCSRFTEPSDIDYSWKEVAASADEVLAEQKKVTRMANMDINEFREFGRAAIDFVADYLENIRDRDVLPSVEPGYLHDLLPGQLQDAPEDWKTIMEDFKQCILPGLTHWQSPHFHAFYPSQTSYSSIVGETLAAGLGVVGFSWICSPVCTELEVIMMNWLGQLLNLPKTFLNCGEGNGGGIIQGSASESILVAVLAAREQAVRRLKAEHPELTESEIRGRLVAYTSDQSNSAVEKSGILGAIKMRLLPADDTAILRGSTFIQAVEEDRAAGLFPVICVATLGTTGTCAYDNLEEIGPYCNEHNIWLHIDAAYAGAALCLPEYAHLMKGAELADSLNFNLHKWMFVNFDCCAMWFKDAGSVTKSFSVDRIYLQHQFQGHSKAPDYRHWQIQLGRRFRSLKVWITLRTMGAEKIRNLIRFHIQLANRFEEYVRTDDRFEVLCSTLALVCFRLKGDDAHSKQLLENITKRKKVFMIPATYQGKFIIRFMICGIDPQMHDIEYAWDEVRSQADLLLDADQNRNELDDKERSPAAIEPPVFDKASEIGKITESLAGAMMLSNEKAQ</sequence>
<evidence type="ECO:0000256" key="22">
    <source>
        <dbReference type="ARBA" id="ARBA00040968"/>
    </source>
</evidence>
<evidence type="ECO:0000256" key="2">
    <source>
        <dbReference type="ARBA" id="ARBA00006490"/>
    </source>
</evidence>
<keyword evidence="16 25" id="KW-0663">Pyridoxal phosphate</keyword>
<dbReference type="EC" id="2.8.1.7" evidence="5"/>
<keyword evidence="11" id="KW-0547">Nucleotide-binding</keyword>
<proteinExistence type="inferred from homology"/>
<dbReference type="GO" id="GO:0042423">
    <property type="term" value="P:catecholamine biosynthetic process"/>
    <property type="evidence" value="ECO:0007669"/>
    <property type="project" value="UniProtKB-KW"/>
</dbReference>
<dbReference type="FunFam" id="3.40.50.300:FF:000007">
    <property type="entry name" value="Pre-mRNA-splicing factor ATP-dependent RNA helicase"/>
    <property type="match status" value="1"/>
</dbReference>
<dbReference type="FunFam" id="3.40.640.10:FF:000025">
    <property type="entry name" value="Histidine decarboxylase"/>
    <property type="match status" value="2"/>
</dbReference>
<dbReference type="GO" id="GO:0003006">
    <property type="term" value="P:developmental process involved in reproduction"/>
    <property type="evidence" value="ECO:0007669"/>
    <property type="project" value="UniProtKB-ARBA"/>
</dbReference>
<evidence type="ECO:0000256" key="18">
    <source>
        <dbReference type="ARBA" id="ARBA00023014"/>
    </source>
</evidence>
<dbReference type="InterPro" id="IPR002464">
    <property type="entry name" value="DNA/RNA_helicase_DEAH_CS"/>
</dbReference>
<evidence type="ECO:0000256" key="23">
    <source>
        <dbReference type="ARBA" id="ARBA00041275"/>
    </source>
</evidence>
<dbReference type="PRINTS" id="PR00800">
    <property type="entry name" value="YHDCRBOXLASE"/>
</dbReference>
<evidence type="ECO:0000256" key="15">
    <source>
        <dbReference type="ARBA" id="ARBA00022840"/>
    </source>
</evidence>
<dbReference type="SUPFAM" id="SSF52540">
    <property type="entry name" value="P-loop containing nucleoside triphosphate hydrolases"/>
    <property type="match status" value="1"/>
</dbReference>
<keyword evidence="7" id="KW-0127">Catecholamine biosynthesis</keyword>
<dbReference type="InterPro" id="IPR015422">
    <property type="entry name" value="PyrdxlP-dep_Trfase_small"/>
</dbReference>
<evidence type="ECO:0000256" key="21">
    <source>
        <dbReference type="ARBA" id="ARBA00038886"/>
    </source>
</evidence>
<dbReference type="Pfam" id="PF00282">
    <property type="entry name" value="Pyridoxal_deC"/>
    <property type="match status" value="2"/>
</dbReference>
<dbReference type="HAMAP" id="MF_00331">
    <property type="entry name" value="Cys_desulf_IscS"/>
    <property type="match status" value="1"/>
</dbReference>
<feature type="modified residue" description="N6-(pyridoxal phosphate)lysine" evidence="25">
    <location>
        <position position="2218"/>
    </location>
</feature>
<dbReference type="Pfam" id="PF21010">
    <property type="entry name" value="HA2_C"/>
    <property type="match status" value="1"/>
</dbReference>
<dbReference type="Gene3D" id="1.20.1340.10">
    <property type="entry name" value="dopa decarboxylase, N-terminal domain"/>
    <property type="match status" value="2"/>
</dbReference>
<dbReference type="SUPFAM" id="SSF53383">
    <property type="entry name" value="PLP-dependent transferases"/>
    <property type="match status" value="3"/>
</dbReference>
<dbReference type="CDD" id="cd18791">
    <property type="entry name" value="SF2_C_RHA"/>
    <property type="match status" value="1"/>
</dbReference>
<protein>
    <recommendedName>
        <fullName evidence="22">Aromatic-L-amino-acid decarboxylase</fullName>
        <ecNumber evidence="5">2.8.1.7</ecNumber>
        <ecNumber evidence="6">3.6.4.13</ecNumber>
        <ecNumber evidence="21">4.1.1.28</ecNumber>
    </recommendedName>
    <alternativeName>
        <fullName evidence="23">DOPA decarboxylase</fullName>
    </alternativeName>
</protein>
<evidence type="ECO:0000313" key="27">
    <source>
        <dbReference type="EnsemblMetazoa" id="AALB001720-PA"/>
    </source>
</evidence>
<reference evidence="27 28" key="1">
    <citation type="journal article" date="2017" name="G3 (Bethesda)">
        <title>The Physical Genome Mapping of Anopheles albimanus Corrected Scaffold Misassemblies and Identified Interarm Rearrangements in Genus Anopheles.</title>
        <authorList>
            <person name="Artemov G.N."/>
            <person name="Peery A.N."/>
            <person name="Jiang X."/>
            <person name="Tu Z."/>
            <person name="Stegniy V.N."/>
            <person name="Sharakhova M.V."/>
            <person name="Sharakhov I.V."/>
        </authorList>
    </citation>
    <scope>NUCLEOTIDE SEQUENCE [LARGE SCALE GENOMIC DNA]</scope>
    <source>
        <strain evidence="27 28">ALBI9_A</strain>
    </source>
</reference>
<dbReference type="VEuPathDB" id="VectorBase:AALB20_038822"/>
<dbReference type="InterPro" id="IPR002129">
    <property type="entry name" value="PyrdxlP-dep_de-COase"/>
</dbReference>
<dbReference type="InterPro" id="IPR014001">
    <property type="entry name" value="Helicase_ATP-bd"/>
</dbReference>
<dbReference type="NCBIfam" id="NF010611">
    <property type="entry name" value="PRK14012.1"/>
    <property type="match status" value="1"/>
</dbReference>
<keyword evidence="20" id="KW-0456">Lyase</keyword>
<dbReference type="CDD" id="cd06450">
    <property type="entry name" value="DOPA_deC_like"/>
    <property type="match status" value="2"/>
</dbReference>
<evidence type="ECO:0000256" key="25">
    <source>
        <dbReference type="PIRSR" id="PIRSR602129-50"/>
    </source>
</evidence>
<dbReference type="Pfam" id="PF04408">
    <property type="entry name" value="WHD_HA2"/>
    <property type="match status" value="1"/>
</dbReference>
<dbReference type="GO" id="GO:0003676">
    <property type="term" value="F:nucleic acid binding"/>
    <property type="evidence" value="ECO:0007669"/>
    <property type="project" value="InterPro"/>
</dbReference>
<evidence type="ECO:0000256" key="26">
    <source>
        <dbReference type="RuleBase" id="RU004504"/>
    </source>
</evidence>
<keyword evidence="14" id="KW-0347">Helicase</keyword>
<dbReference type="VEuPathDB" id="VectorBase:AALB001720"/>
<evidence type="ECO:0000256" key="14">
    <source>
        <dbReference type="ARBA" id="ARBA00022806"/>
    </source>
</evidence>
<dbReference type="PROSITE" id="PS00690">
    <property type="entry name" value="DEAH_ATP_HELICASE"/>
    <property type="match status" value="1"/>
</dbReference>
<dbReference type="InterPro" id="IPR020578">
    <property type="entry name" value="Aminotrans_V_PyrdxlP_BS"/>
</dbReference>
<dbReference type="PROSITE" id="PS00392">
    <property type="entry name" value="DDC_GAD_HDC_YDC"/>
    <property type="match status" value="2"/>
</dbReference>
<evidence type="ECO:0000256" key="24">
    <source>
        <dbReference type="ARBA" id="ARBA00047984"/>
    </source>
</evidence>
<dbReference type="GO" id="GO:0016787">
    <property type="term" value="F:hydrolase activity"/>
    <property type="evidence" value="ECO:0007669"/>
    <property type="project" value="UniProtKB-KW"/>
</dbReference>
<dbReference type="CDD" id="cd17974">
    <property type="entry name" value="DEXHc_DHX16"/>
    <property type="match status" value="1"/>
</dbReference>
<keyword evidence="12" id="KW-0210">Decarboxylase</keyword>
<dbReference type="InterPro" id="IPR015424">
    <property type="entry name" value="PyrdxlP-dep_Trfase"/>
</dbReference>
<keyword evidence="15" id="KW-0067">ATP-binding</keyword>
<evidence type="ECO:0000256" key="5">
    <source>
        <dbReference type="ARBA" id="ARBA00012239"/>
    </source>
</evidence>
<dbReference type="PROSITE" id="PS51194">
    <property type="entry name" value="HELICASE_CTER"/>
    <property type="match status" value="1"/>
</dbReference>
<dbReference type="GO" id="GO:0042427">
    <property type="term" value="P:serotonin biosynthetic process"/>
    <property type="evidence" value="ECO:0007669"/>
    <property type="project" value="TreeGrafter"/>
</dbReference>
<dbReference type="InterPro" id="IPR000192">
    <property type="entry name" value="Aminotrans_V_dom"/>
</dbReference>
<dbReference type="VEuPathDB" id="VectorBase:AALB20_027074"/>
<evidence type="ECO:0000256" key="12">
    <source>
        <dbReference type="ARBA" id="ARBA00022793"/>
    </source>
</evidence>
<dbReference type="Pfam" id="PF00266">
    <property type="entry name" value="Aminotran_5"/>
    <property type="match status" value="1"/>
</dbReference>
<dbReference type="SMART" id="SM00487">
    <property type="entry name" value="DEXDc"/>
    <property type="match status" value="1"/>
</dbReference>
<dbReference type="InterPro" id="IPR001650">
    <property type="entry name" value="Helicase_C-like"/>
</dbReference>
<dbReference type="EC" id="3.6.4.13" evidence="6"/>
<dbReference type="Gene3D" id="3.40.50.300">
    <property type="entry name" value="P-loop containing nucleotide triphosphate hydrolases"/>
    <property type="match status" value="2"/>
</dbReference>
<dbReference type="Pfam" id="PF00270">
    <property type="entry name" value="DEAD"/>
    <property type="match status" value="1"/>
</dbReference>
<evidence type="ECO:0000256" key="8">
    <source>
        <dbReference type="ARBA" id="ARBA00022664"/>
    </source>
</evidence>
<evidence type="ECO:0000256" key="10">
    <source>
        <dbReference type="ARBA" id="ARBA00022723"/>
    </source>
</evidence>
<dbReference type="PANTHER" id="PTHR11999:SF167">
    <property type="entry name" value="AROMATIC-L-AMINO-ACID DECARBOXYLASE"/>
    <property type="match status" value="1"/>
</dbReference>
<dbReference type="FunFam" id="1.20.120.1080:FF:000001">
    <property type="entry name" value="Pre-mRNA-splicing factor ATP-dependent RNA helicase"/>
    <property type="match status" value="1"/>
</dbReference>
<keyword evidence="17" id="KW-0408">Iron</keyword>
<comment type="similarity">
    <text evidence="3">Belongs to the group II decarboxylase family.</text>
</comment>
<evidence type="ECO:0000256" key="7">
    <source>
        <dbReference type="ARBA" id="ARBA00022584"/>
    </source>
</evidence>
<dbReference type="GO" id="GO:0003724">
    <property type="term" value="F:RNA helicase activity"/>
    <property type="evidence" value="ECO:0007669"/>
    <property type="project" value="UniProtKB-EC"/>
</dbReference>
<dbReference type="Pfam" id="PF00271">
    <property type="entry name" value="Helicase_C"/>
    <property type="match status" value="1"/>
</dbReference>
<dbReference type="VEuPathDB" id="VectorBase:AALB20_033524"/>
<dbReference type="EC" id="4.1.1.28" evidence="21"/>
<evidence type="ECO:0000256" key="4">
    <source>
        <dbReference type="ARBA" id="ARBA00011738"/>
    </source>
</evidence>
<keyword evidence="28" id="KW-1185">Reference proteome</keyword>
<dbReference type="GO" id="GO:0006520">
    <property type="term" value="P:amino acid metabolic process"/>
    <property type="evidence" value="ECO:0007669"/>
    <property type="project" value="InterPro"/>
</dbReference>
<dbReference type="InterPro" id="IPR015421">
    <property type="entry name" value="PyrdxlP-dep_Trfase_major"/>
</dbReference>